<gene>
    <name evidence="2" type="ORF">SDJN03_13984</name>
</gene>
<proteinExistence type="predicted"/>
<dbReference type="AlphaFoldDB" id="A0AAV6N2U6"/>
<dbReference type="EMBL" id="JAGKQH010000009">
    <property type="protein sequence ID" value="KAG6591638.1"/>
    <property type="molecule type" value="Genomic_DNA"/>
</dbReference>
<organism evidence="2 3">
    <name type="scientific">Cucurbita argyrosperma subsp. sororia</name>
    <dbReference type="NCBI Taxonomy" id="37648"/>
    <lineage>
        <taxon>Eukaryota</taxon>
        <taxon>Viridiplantae</taxon>
        <taxon>Streptophyta</taxon>
        <taxon>Embryophyta</taxon>
        <taxon>Tracheophyta</taxon>
        <taxon>Spermatophyta</taxon>
        <taxon>Magnoliopsida</taxon>
        <taxon>eudicotyledons</taxon>
        <taxon>Gunneridae</taxon>
        <taxon>Pentapetalae</taxon>
        <taxon>rosids</taxon>
        <taxon>fabids</taxon>
        <taxon>Cucurbitales</taxon>
        <taxon>Cucurbitaceae</taxon>
        <taxon>Cucurbiteae</taxon>
        <taxon>Cucurbita</taxon>
    </lineage>
</organism>
<reference evidence="2 3" key="1">
    <citation type="journal article" date="2021" name="Hortic Res">
        <title>The domestication of Cucurbita argyrosperma as revealed by the genome of its wild relative.</title>
        <authorList>
            <person name="Barrera-Redondo J."/>
            <person name="Sanchez-de la Vega G."/>
            <person name="Aguirre-Liguori J.A."/>
            <person name="Castellanos-Morales G."/>
            <person name="Gutierrez-Guerrero Y.T."/>
            <person name="Aguirre-Dugua X."/>
            <person name="Aguirre-Planter E."/>
            <person name="Tenaillon M.I."/>
            <person name="Lira-Saade R."/>
            <person name="Eguiarte L.E."/>
        </authorList>
    </citation>
    <scope>NUCLEOTIDE SEQUENCE [LARGE SCALE GENOMIC DNA]</scope>
    <source>
        <strain evidence="2">JBR-2021</strain>
    </source>
</reference>
<keyword evidence="3" id="KW-1185">Reference proteome</keyword>
<evidence type="ECO:0000313" key="3">
    <source>
        <dbReference type="Proteomes" id="UP000685013"/>
    </source>
</evidence>
<sequence length="66" mass="7371">MASTLASKLLSVTLSPPSSLEALRIHFEDRKLQRRPAPTSSESSWNRKNEERVQSSLEACVKDDAD</sequence>
<dbReference type="Proteomes" id="UP000685013">
    <property type="component" value="Chromosome 9"/>
</dbReference>
<evidence type="ECO:0000256" key="1">
    <source>
        <dbReference type="SAM" id="MobiDB-lite"/>
    </source>
</evidence>
<comment type="caution">
    <text evidence="2">The sequence shown here is derived from an EMBL/GenBank/DDBJ whole genome shotgun (WGS) entry which is preliminary data.</text>
</comment>
<name>A0AAV6N2U6_9ROSI</name>
<accession>A0AAV6N2U6</accession>
<evidence type="ECO:0000313" key="2">
    <source>
        <dbReference type="EMBL" id="KAG6591638.1"/>
    </source>
</evidence>
<feature type="non-terminal residue" evidence="2">
    <location>
        <position position="1"/>
    </location>
</feature>
<feature type="region of interest" description="Disordered" evidence="1">
    <location>
        <begin position="30"/>
        <end position="66"/>
    </location>
</feature>
<protein>
    <submittedName>
        <fullName evidence="2">Uncharacterized protein</fullName>
    </submittedName>
</protein>